<comment type="caution">
    <text evidence="2">The sequence shown here is derived from an EMBL/GenBank/DDBJ whole genome shotgun (WGS) entry which is preliminary data.</text>
</comment>
<dbReference type="AlphaFoldDB" id="A0A444XZN3"/>
<evidence type="ECO:0000256" key="1">
    <source>
        <dbReference type="SAM" id="MobiDB-lite"/>
    </source>
</evidence>
<accession>A0A444XZN3</accession>
<protein>
    <submittedName>
        <fullName evidence="2">Uncharacterized protein</fullName>
    </submittedName>
</protein>
<evidence type="ECO:0000313" key="2">
    <source>
        <dbReference type="EMBL" id="RYQ95120.1"/>
    </source>
</evidence>
<feature type="region of interest" description="Disordered" evidence="1">
    <location>
        <begin position="64"/>
        <end position="161"/>
    </location>
</feature>
<evidence type="ECO:0000313" key="3">
    <source>
        <dbReference type="Proteomes" id="UP000289738"/>
    </source>
</evidence>
<keyword evidence="3" id="KW-1185">Reference proteome</keyword>
<dbReference type="PANTHER" id="PTHR45125">
    <property type="entry name" value="F21J9.4-RELATED"/>
    <property type="match status" value="1"/>
</dbReference>
<name>A0A444XZN3_ARAHY</name>
<sequence length="226" mass="25242">MHLPEQFANFRVTLQINSDSLSVGRWSRGTTRGREARRYEARHGATRQCQARVFTARDGDALDGQAAEKTSEQNNAKQTGAEGRRRQTAHLQASIAVDARHGRRRWTDAGDAGDESNLGTSRHNSFGVGGSSNPSSQTPIQSSPNSQYSDFANPRGLDAIDLNDDDIEDQRQDSIQHWHWKEDEMLISAWLNVSTDSVVGTDQKGKTFWSRIHSYCVEFCSDMTRG</sequence>
<dbReference type="EMBL" id="SDMP01000018">
    <property type="protein sequence ID" value="RYQ95120.1"/>
    <property type="molecule type" value="Genomic_DNA"/>
</dbReference>
<dbReference type="PANTHER" id="PTHR45125:SF3">
    <property type="entry name" value="NO-APICAL-MERISTEM-ASSOCIATED CARBOXY-TERMINAL DOMAIN PROTEIN"/>
    <property type="match status" value="1"/>
</dbReference>
<feature type="compositionally biased region" description="Polar residues" evidence="1">
    <location>
        <begin position="131"/>
        <end position="150"/>
    </location>
</feature>
<organism evidence="2 3">
    <name type="scientific">Arachis hypogaea</name>
    <name type="common">Peanut</name>
    <dbReference type="NCBI Taxonomy" id="3818"/>
    <lineage>
        <taxon>Eukaryota</taxon>
        <taxon>Viridiplantae</taxon>
        <taxon>Streptophyta</taxon>
        <taxon>Embryophyta</taxon>
        <taxon>Tracheophyta</taxon>
        <taxon>Spermatophyta</taxon>
        <taxon>Magnoliopsida</taxon>
        <taxon>eudicotyledons</taxon>
        <taxon>Gunneridae</taxon>
        <taxon>Pentapetalae</taxon>
        <taxon>rosids</taxon>
        <taxon>fabids</taxon>
        <taxon>Fabales</taxon>
        <taxon>Fabaceae</taxon>
        <taxon>Papilionoideae</taxon>
        <taxon>50 kb inversion clade</taxon>
        <taxon>dalbergioids sensu lato</taxon>
        <taxon>Dalbergieae</taxon>
        <taxon>Pterocarpus clade</taxon>
        <taxon>Arachis</taxon>
    </lineage>
</organism>
<reference evidence="2 3" key="1">
    <citation type="submission" date="2019-01" db="EMBL/GenBank/DDBJ databases">
        <title>Sequencing of cultivated peanut Arachis hypogaea provides insights into genome evolution and oil improvement.</title>
        <authorList>
            <person name="Chen X."/>
        </authorList>
    </citation>
    <scope>NUCLEOTIDE SEQUENCE [LARGE SCALE GENOMIC DNA]</scope>
    <source>
        <strain evidence="3">cv. Fuhuasheng</strain>
        <tissue evidence="2">Leaves</tissue>
    </source>
</reference>
<dbReference type="Proteomes" id="UP000289738">
    <property type="component" value="Chromosome B08"/>
</dbReference>
<gene>
    <name evidence="2" type="ORF">Ahy_B08g090152</name>
</gene>
<proteinExistence type="predicted"/>